<dbReference type="Proteomes" id="UP000324585">
    <property type="component" value="Unassembled WGS sequence"/>
</dbReference>
<gene>
    <name evidence="7" type="ORF">FVE85_9223</name>
</gene>
<keyword evidence="8" id="KW-1185">Reference proteome</keyword>
<reference evidence="8" key="1">
    <citation type="journal article" date="2019" name="Nat. Commun.">
        <title>Expansion of phycobilisome linker gene families in mesophilic red algae.</title>
        <authorList>
            <person name="Lee J."/>
            <person name="Kim D."/>
            <person name="Bhattacharya D."/>
            <person name="Yoon H.S."/>
        </authorList>
    </citation>
    <scope>NUCLEOTIDE SEQUENCE [LARGE SCALE GENOMIC DNA]</scope>
    <source>
        <strain evidence="8">CCMP 1328</strain>
    </source>
</reference>
<evidence type="ECO:0000313" key="7">
    <source>
        <dbReference type="EMBL" id="KAA8492951.1"/>
    </source>
</evidence>
<sequence length="125" mass="13748">MQRLAHALFHPRVVHCADAPVRQPTLEVVEDEHFVDLVSADAAKKASSNRSLGYGLAFIVVTGSAMVWFNRGKGALPNQLMHARLYMQAAVVGSLSCLAAYQGFIKEYMQYEKDHNLVASGETKV</sequence>
<name>A0A5J4YN71_PORPP</name>
<keyword evidence="2 5" id="KW-0812">Transmembrane</keyword>
<dbReference type="InterPro" id="IPR007667">
    <property type="entry name" value="Hypoxia_induced_domain"/>
</dbReference>
<evidence type="ECO:0000313" key="8">
    <source>
        <dbReference type="Proteomes" id="UP000324585"/>
    </source>
</evidence>
<dbReference type="Pfam" id="PF04588">
    <property type="entry name" value="HIG_1_N"/>
    <property type="match status" value="1"/>
</dbReference>
<evidence type="ECO:0000256" key="1">
    <source>
        <dbReference type="ARBA" id="ARBA00004173"/>
    </source>
</evidence>
<feature type="domain" description="HIG1" evidence="6">
    <location>
        <begin position="56"/>
        <end position="96"/>
    </location>
</feature>
<dbReference type="GO" id="GO:0005739">
    <property type="term" value="C:mitochondrion"/>
    <property type="evidence" value="ECO:0007669"/>
    <property type="project" value="UniProtKB-SubCell"/>
</dbReference>
<evidence type="ECO:0000256" key="4">
    <source>
        <dbReference type="ARBA" id="ARBA00023136"/>
    </source>
</evidence>
<dbReference type="AlphaFoldDB" id="A0A5J4YN71"/>
<keyword evidence="4 5" id="KW-0472">Membrane</keyword>
<comment type="caution">
    <text evidence="7">The sequence shown here is derived from an EMBL/GenBank/DDBJ whole genome shotgun (WGS) entry which is preliminary data.</text>
</comment>
<evidence type="ECO:0000259" key="6">
    <source>
        <dbReference type="Pfam" id="PF04588"/>
    </source>
</evidence>
<accession>A0A5J4YN71</accession>
<keyword evidence="3 5" id="KW-1133">Transmembrane helix</keyword>
<feature type="transmembrane region" description="Helical" evidence="5">
    <location>
        <begin position="85"/>
        <end position="104"/>
    </location>
</feature>
<comment type="subcellular location">
    <subcellularLocation>
        <location evidence="1">Mitochondrion</location>
    </subcellularLocation>
</comment>
<proteinExistence type="predicted"/>
<dbReference type="EMBL" id="VRMN01000008">
    <property type="protein sequence ID" value="KAA8492951.1"/>
    <property type="molecule type" value="Genomic_DNA"/>
</dbReference>
<organism evidence="7 8">
    <name type="scientific">Porphyridium purpureum</name>
    <name type="common">Red alga</name>
    <name type="synonym">Porphyridium cruentum</name>
    <dbReference type="NCBI Taxonomy" id="35688"/>
    <lineage>
        <taxon>Eukaryota</taxon>
        <taxon>Rhodophyta</taxon>
        <taxon>Bangiophyceae</taxon>
        <taxon>Porphyridiales</taxon>
        <taxon>Porphyridiaceae</taxon>
        <taxon>Porphyridium</taxon>
    </lineage>
</organism>
<evidence type="ECO:0000256" key="3">
    <source>
        <dbReference type="ARBA" id="ARBA00022989"/>
    </source>
</evidence>
<feature type="transmembrane region" description="Helical" evidence="5">
    <location>
        <begin position="52"/>
        <end position="69"/>
    </location>
</feature>
<evidence type="ECO:0000256" key="2">
    <source>
        <dbReference type="ARBA" id="ARBA00022692"/>
    </source>
</evidence>
<evidence type="ECO:0000256" key="5">
    <source>
        <dbReference type="SAM" id="Phobius"/>
    </source>
</evidence>
<protein>
    <recommendedName>
        <fullName evidence="6">HIG1 domain-containing protein</fullName>
    </recommendedName>
</protein>